<dbReference type="PANTHER" id="PTHR46400:SF14">
    <property type="entry name" value="E3 UBIQUITIN LIGASE BIG BROTHER-LIKE"/>
    <property type="match status" value="1"/>
</dbReference>
<sequence>MSRFSGHEDESRWEDIEQLTLDEALARSLQLEDDFDDSDVSGYRAGNKLPRVVSRSRRHDNIDPDNMTYEELQTLDEAFGNECEGLSEYLISRLPTFKYKAGSSARKKEGKE</sequence>
<name>A0ABD1WKY0_9LAMI</name>
<comment type="caution">
    <text evidence="1">The sequence shown here is derived from an EMBL/GenBank/DDBJ whole genome shotgun (WGS) entry which is preliminary data.</text>
</comment>
<accession>A0ABD1WKY0</accession>
<evidence type="ECO:0000313" key="2">
    <source>
        <dbReference type="Proteomes" id="UP001604277"/>
    </source>
</evidence>
<keyword evidence="2" id="KW-1185">Reference proteome</keyword>
<dbReference type="Proteomes" id="UP001604277">
    <property type="component" value="Unassembled WGS sequence"/>
</dbReference>
<dbReference type="PANTHER" id="PTHR46400">
    <property type="entry name" value="RING/U-BOX SUPERFAMILY PROTEIN"/>
    <property type="match status" value="1"/>
</dbReference>
<evidence type="ECO:0000313" key="1">
    <source>
        <dbReference type="EMBL" id="KAL2550350.1"/>
    </source>
</evidence>
<reference evidence="2" key="1">
    <citation type="submission" date="2024-07" db="EMBL/GenBank/DDBJ databases">
        <title>Two chromosome-level genome assemblies of Korean endemic species Abeliophyllum distichum and Forsythia ovata (Oleaceae).</title>
        <authorList>
            <person name="Jang H."/>
        </authorList>
    </citation>
    <scope>NUCLEOTIDE SEQUENCE [LARGE SCALE GENOMIC DNA]</scope>
</reference>
<proteinExistence type="predicted"/>
<dbReference type="InterPro" id="IPR033276">
    <property type="entry name" value="BB"/>
</dbReference>
<gene>
    <name evidence="1" type="ORF">Fot_11880</name>
</gene>
<dbReference type="AlphaFoldDB" id="A0ABD1WKY0"/>
<protein>
    <submittedName>
        <fullName evidence="1">E3 ubiquitin ligase BIG BROTHER</fullName>
    </submittedName>
</protein>
<dbReference type="EMBL" id="JBFOLJ010000003">
    <property type="protein sequence ID" value="KAL2550350.1"/>
    <property type="molecule type" value="Genomic_DNA"/>
</dbReference>
<organism evidence="1 2">
    <name type="scientific">Forsythia ovata</name>
    <dbReference type="NCBI Taxonomy" id="205694"/>
    <lineage>
        <taxon>Eukaryota</taxon>
        <taxon>Viridiplantae</taxon>
        <taxon>Streptophyta</taxon>
        <taxon>Embryophyta</taxon>
        <taxon>Tracheophyta</taxon>
        <taxon>Spermatophyta</taxon>
        <taxon>Magnoliopsida</taxon>
        <taxon>eudicotyledons</taxon>
        <taxon>Gunneridae</taxon>
        <taxon>Pentapetalae</taxon>
        <taxon>asterids</taxon>
        <taxon>lamiids</taxon>
        <taxon>Lamiales</taxon>
        <taxon>Oleaceae</taxon>
        <taxon>Forsythieae</taxon>
        <taxon>Forsythia</taxon>
    </lineage>
</organism>